<evidence type="ECO:0000313" key="3">
    <source>
        <dbReference type="Proteomes" id="UP000320176"/>
    </source>
</evidence>
<dbReference type="RefSeq" id="WP_197454981.1">
    <property type="nucleotide sequence ID" value="NZ_CP151726.1"/>
</dbReference>
<evidence type="ECO:0000313" key="2">
    <source>
        <dbReference type="EMBL" id="TWT93845.1"/>
    </source>
</evidence>
<keyword evidence="3" id="KW-1185">Reference proteome</keyword>
<protein>
    <submittedName>
        <fullName evidence="2">NADPH-dependent FMN reductase</fullName>
    </submittedName>
</protein>
<dbReference type="SUPFAM" id="SSF52218">
    <property type="entry name" value="Flavoproteins"/>
    <property type="match status" value="1"/>
</dbReference>
<proteinExistence type="predicted"/>
<dbReference type="AlphaFoldDB" id="A0A5C6A3A3"/>
<reference evidence="2 3" key="1">
    <citation type="submission" date="2019-02" db="EMBL/GenBank/DDBJ databases">
        <title>Deep-cultivation of Planctomycetes and their phenomic and genomic characterization uncovers novel biology.</title>
        <authorList>
            <person name="Wiegand S."/>
            <person name="Jogler M."/>
            <person name="Boedeker C."/>
            <person name="Pinto D."/>
            <person name="Vollmers J."/>
            <person name="Rivas-Marin E."/>
            <person name="Kohn T."/>
            <person name="Peeters S.H."/>
            <person name="Heuer A."/>
            <person name="Rast P."/>
            <person name="Oberbeckmann S."/>
            <person name="Bunk B."/>
            <person name="Jeske O."/>
            <person name="Meyerdierks A."/>
            <person name="Storesund J.E."/>
            <person name="Kallscheuer N."/>
            <person name="Luecker S."/>
            <person name="Lage O.M."/>
            <person name="Pohl T."/>
            <person name="Merkel B.J."/>
            <person name="Hornburger P."/>
            <person name="Mueller R.-W."/>
            <person name="Bruemmer F."/>
            <person name="Labrenz M."/>
            <person name="Spormann A.M."/>
            <person name="Op Den Camp H."/>
            <person name="Overmann J."/>
            <person name="Amann R."/>
            <person name="Jetten M.S.M."/>
            <person name="Mascher T."/>
            <person name="Medema M.H."/>
            <person name="Devos D.P."/>
            <person name="Kaster A.-K."/>
            <person name="Ovreas L."/>
            <person name="Rohde M."/>
            <person name="Galperin M.Y."/>
            <person name="Jogler C."/>
        </authorList>
    </citation>
    <scope>NUCLEOTIDE SEQUENCE [LARGE SCALE GENOMIC DNA]</scope>
    <source>
        <strain evidence="2 3">Pla52n</strain>
    </source>
</reference>
<sequence>MPGRFGYASPASVLLSFSLLPPSPAMFPKCLLVNGSARPTEGNSAALLSQFERFADGFECRTLDLLHADSLGKAMSELDWADAFVFATGTYWDSWGWPLQRFLEYATATEGTSTWLGKPAAVLVSMHSVGGKSVLSRLQGVLNTLGVVIPPMSGCVLSAVGQAALKSSSPQILGDIWCIEDLRVVAANLRCVCEGRRDFKAWNVDRADFTQRWVDL</sequence>
<dbReference type="Proteomes" id="UP000320176">
    <property type="component" value="Unassembled WGS sequence"/>
</dbReference>
<gene>
    <name evidence="2" type="ORF">Pla52n_56730</name>
</gene>
<dbReference type="InterPro" id="IPR005025">
    <property type="entry name" value="FMN_Rdtase-like_dom"/>
</dbReference>
<evidence type="ECO:0000259" key="1">
    <source>
        <dbReference type="Pfam" id="PF03358"/>
    </source>
</evidence>
<comment type="caution">
    <text evidence="2">The sequence shown here is derived from an EMBL/GenBank/DDBJ whole genome shotgun (WGS) entry which is preliminary data.</text>
</comment>
<dbReference type="Pfam" id="PF03358">
    <property type="entry name" value="FMN_red"/>
    <property type="match status" value="1"/>
</dbReference>
<dbReference type="GO" id="GO:0016491">
    <property type="term" value="F:oxidoreductase activity"/>
    <property type="evidence" value="ECO:0007669"/>
    <property type="project" value="InterPro"/>
</dbReference>
<name>A0A5C6A3A3_9BACT</name>
<dbReference type="Gene3D" id="3.40.50.360">
    <property type="match status" value="1"/>
</dbReference>
<organism evidence="2 3">
    <name type="scientific">Stieleria varia</name>
    <dbReference type="NCBI Taxonomy" id="2528005"/>
    <lineage>
        <taxon>Bacteria</taxon>
        <taxon>Pseudomonadati</taxon>
        <taxon>Planctomycetota</taxon>
        <taxon>Planctomycetia</taxon>
        <taxon>Pirellulales</taxon>
        <taxon>Pirellulaceae</taxon>
        <taxon>Stieleria</taxon>
    </lineage>
</organism>
<dbReference type="InterPro" id="IPR029039">
    <property type="entry name" value="Flavoprotein-like_sf"/>
</dbReference>
<feature type="domain" description="NADPH-dependent FMN reductase-like" evidence="1">
    <location>
        <begin position="29"/>
        <end position="151"/>
    </location>
</feature>
<accession>A0A5C6A3A3</accession>
<dbReference type="EMBL" id="SJPN01000008">
    <property type="protein sequence ID" value="TWT93845.1"/>
    <property type="molecule type" value="Genomic_DNA"/>
</dbReference>